<dbReference type="STRING" id="180498.A0A067L1Q7"/>
<evidence type="ECO:0000313" key="3">
    <source>
        <dbReference type="Proteomes" id="UP000027138"/>
    </source>
</evidence>
<feature type="compositionally biased region" description="Low complexity" evidence="1">
    <location>
        <begin position="27"/>
        <end position="42"/>
    </location>
</feature>
<dbReference type="OrthoDB" id="1740006at2759"/>
<keyword evidence="3" id="KW-1185">Reference proteome</keyword>
<reference evidence="2 3" key="1">
    <citation type="journal article" date="2014" name="PLoS ONE">
        <title>Global Analysis of Gene Expression Profiles in Physic Nut (Jatropha curcas L.) Seedlings Exposed to Salt Stress.</title>
        <authorList>
            <person name="Zhang L."/>
            <person name="Zhang C."/>
            <person name="Wu P."/>
            <person name="Chen Y."/>
            <person name="Li M."/>
            <person name="Jiang H."/>
            <person name="Wu G."/>
        </authorList>
    </citation>
    <scope>NUCLEOTIDE SEQUENCE [LARGE SCALE GENOMIC DNA]</scope>
    <source>
        <strain evidence="3">cv. GZQX0401</strain>
        <tissue evidence="2">Young leaves</tissue>
    </source>
</reference>
<dbReference type="Proteomes" id="UP000027138">
    <property type="component" value="Unassembled WGS sequence"/>
</dbReference>
<dbReference type="EMBL" id="KK914298">
    <property type="protein sequence ID" value="KDP42401.1"/>
    <property type="molecule type" value="Genomic_DNA"/>
</dbReference>
<sequence length="81" mass="9524">MLNLLRVLSVDHEVLEREMGRLRSLYQQQQQQRQPQQQQQQPSSSHRRTNSRDLESQFANLSLKQKDAIPCRDPVTGPLRT</sequence>
<accession>A0A067L1Q7</accession>
<protein>
    <submittedName>
        <fullName evidence="2">Uncharacterized protein</fullName>
    </submittedName>
</protein>
<dbReference type="AlphaFoldDB" id="A0A067L1Q7"/>
<name>A0A067L1Q7_JATCU</name>
<organism evidence="2 3">
    <name type="scientific">Jatropha curcas</name>
    <name type="common">Barbados nut</name>
    <dbReference type="NCBI Taxonomy" id="180498"/>
    <lineage>
        <taxon>Eukaryota</taxon>
        <taxon>Viridiplantae</taxon>
        <taxon>Streptophyta</taxon>
        <taxon>Embryophyta</taxon>
        <taxon>Tracheophyta</taxon>
        <taxon>Spermatophyta</taxon>
        <taxon>Magnoliopsida</taxon>
        <taxon>eudicotyledons</taxon>
        <taxon>Gunneridae</taxon>
        <taxon>Pentapetalae</taxon>
        <taxon>rosids</taxon>
        <taxon>fabids</taxon>
        <taxon>Malpighiales</taxon>
        <taxon>Euphorbiaceae</taxon>
        <taxon>Crotonoideae</taxon>
        <taxon>Jatropheae</taxon>
        <taxon>Jatropha</taxon>
    </lineage>
</organism>
<feature type="region of interest" description="Disordered" evidence="1">
    <location>
        <begin position="25"/>
        <end position="81"/>
    </location>
</feature>
<proteinExistence type="predicted"/>
<evidence type="ECO:0000313" key="2">
    <source>
        <dbReference type="EMBL" id="KDP42401.1"/>
    </source>
</evidence>
<evidence type="ECO:0000256" key="1">
    <source>
        <dbReference type="SAM" id="MobiDB-lite"/>
    </source>
</evidence>
<gene>
    <name evidence="2" type="ORF">JCGZ_00198</name>
</gene>